<organism evidence="1 2">
    <name type="scientific">Cetraspora pellucida</name>
    <dbReference type="NCBI Taxonomy" id="1433469"/>
    <lineage>
        <taxon>Eukaryota</taxon>
        <taxon>Fungi</taxon>
        <taxon>Fungi incertae sedis</taxon>
        <taxon>Mucoromycota</taxon>
        <taxon>Glomeromycotina</taxon>
        <taxon>Glomeromycetes</taxon>
        <taxon>Diversisporales</taxon>
        <taxon>Gigasporaceae</taxon>
        <taxon>Cetraspora</taxon>
    </lineage>
</organism>
<gene>
    <name evidence="1" type="ORF">SPELUC_LOCUS14175</name>
</gene>
<keyword evidence="2" id="KW-1185">Reference proteome</keyword>
<reference evidence="1" key="1">
    <citation type="submission" date="2021-06" db="EMBL/GenBank/DDBJ databases">
        <authorList>
            <person name="Kallberg Y."/>
            <person name="Tangrot J."/>
            <person name="Rosling A."/>
        </authorList>
    </citation>
    <scope>NUCLEOTIDE SEQUENCE</scope>
    <source>
        <strain evidence="1">28 12/20/2015</strain>
    </source>
</reference>
<name>A0ACA9QFQ3_9GLOM</name>
<protein>
    <submittedName>
        <fullName evidence="1">11696_t:CDS:1</fullName>
    </submittedName>
</protein>
<proteinExistence type="predicted"/>
<accession>A0ACA9QFQ3</accession>
<dbReference type="EMBL" id="CAJVPW010040614">
    <property type="protein sequence ID" value="CAG8746586.1"/>
    <property type="molecule type" value="Genomic_DNA"/>
</dbReference>
<evidence type="ECO:0000313" key="1">
    <source>
        <dbReference type="EMBL" id="CAG8746586.1"/>
    </source>
</evidence>
<sequence>HNVKGGEDLEKEILRSSDGGEIIMETKTFDTRITDFFYIEDTTKILIRTNDQIWKSDDEGRSWKLIEQELKGKKVLAMIKNRYFTNHIYFITQSDEQYYTTDAGENIKPMKVPKQPNTFGIPILDFHPKKEGWLIYTSSEKCDETSSSECAV</sequence>
<feature type="non-terminal residue" evidence="1">
    <location>
        <position position="1"/>
    </location>
</feature>
<evidence type="ECO:0000313" key="2">
    <source>
        <dbReference type="Proteomes" id="UP000789366"/>
    </source>
</evidence>
<dbReference type="Proteomes" id="UP000789366">
    <property type="component" value="Unassembled WGS sequence"/>
</dbReference>
<comment type="caution">
    <text evidence="1">The sequence shown here is derived from an EMBL/GenBank/DDBJ whole genome shotgun (WGS) entry which is preliminary data.</text>
</comment>
<feature type="non-terminal residue" evidence="1">
    <location>
        <position position="152"/>
    </location>
</feature>